<evidence type="ECO:0000256" key="1">
    <source>
        <dbReference type="SAM" id="Phobius"/>
    </source>
</evidence>
<name>A0A9D1T744_9FIRM</name>
<protein>
    <submittedName>
        <fullName evidence="2">ABC-2 transporter permease</fullName>
    </submittedName>
</protein>
<feature type="transmembrane region" description="Helical" evidence="1">
    <location>
        <begin position="153"/>
        <end position="170"/>
    </location>
</feature>
<organism evidence="2 3">
    <name type="scientific">Candidatus Merdiplasma excrementigallinarum</name>
    <dbReference type="NCBI Taxonomy" id="2840864"/>
    <lineage>
        <taxon>Bacteria</taxon>
        <taxon>Bacillati</taxon>
        <taxon>Bacillota</taxon>
        <taxon>Clostridia</taxon>
        <taxon>Lachnospirales</taxon>
        <taxon>Lachnospiraceae</taxon>
        <taxon>Lachnospiraceae incertae sedis</taxon>
        <taxon>Candidatus Merdiplasma</taxon>
    </lineage>
</organism>
<keyword evidence="1" id="KW-1133">Transmembrane helix</keyword>
<reference evidence="2" key="1">
    <citation type="submission" date="2020-10" db="EMBL/GenBank/DDBJ databases">
        <authorList>
            <person name="Gilroy R."/>
        </authorList>
    </citation>
    <scope>NUCLEOTIDE SEQUENCE</scope>
    <source>
        <strain evidence="2">ChiBcec6-7307</strain>
    </source>
</reference>
<dbReference type="AlphaFoldDB" id="A0A9D1T744"/>
<feature type="transmembrane region" description="Helical" evidence="1">
    <location>
        <begin position="12"/>
        <end position="33"/>
    </location>
</feature>
<reference evidence="2" key="2">
    <citation type="journal article" date="2021" name="PeerJ">
        <title>Extensive microbial diversity within the chicken gut microbiome revealed by metagenomics and culture.</title>
        <authorList>
            <person name="Gilroy R."/>
            <person name="Ravi A."/>
            <person name="Getino M."/>
            <person name="Pursley I."/>
            <person name="Horton D.L."/>
            <person name="Alikhan N.F."/>
            <person name="Baker D."/>
            <person name="Gharbi K."/>
            <person name="Hall N."/>
            <person name="Watson M."/>
            <person name="Adriaenssens E.M."/>
            <person name="Foster-Nyarko E."/>
            <person name="Jarju S."/>
            <person name="Secka A."/>
            <person name="Antonio M."/>
            <person name="Oren A."/>
            <person name="Chaudhuri R.R."/>
            <person name="La Ragione R."/>
            <person name="Hildebrand F."/>
            <person name="Pallen M.J."/>
        </authorList>
    </citation>
    <scope>NUCLEOTIDE SEQUENCE</scope>
    <source>
        <strain evidence="2">ChiBcec6-7307</strain>
    </source>
</reference>
<evidence type="ECO:0000313" key="3">
    <source>
        <dbReference type="Proteomes" id="UP000886889"/>
    </source>
</evidence>
<keyword evidence="1" id="KW-0812">Transmembrane</keyword>
<comment type="caution">
    <text evidence="2">The sequence shown here is derived from an EMBL/GenBank/DDBJ whole genome shotgun (WGS) entry which is preliminary data.</text>
</comment>
<gene>
    <name evidence="2" type="ORF">IAC80_00175</name>
</gene>
<keyword evidence="1" id="KW-0472">Membrane</keyword>
<dbReference type="EMBL" id="DVOS01000001">
    <property type="protein sequence ID" value="HIV22329.1"/>
    <property type="molecule type" value="Genomic_DNA"/>
</dbReference>
<sequence>MRVLKFAKIDILLCKSYMWILLFPVLVLAIVILEPDMNSLYGTIYCLFGGLVLSSLPFTLHDPRQTGGFTRLLPARQGDDIKGHFLFSFLFLLLFLILSLPAAGLGGLFKGETAALLSPALYMVLFSFTLLFAALQNLLFCILHANSQQAQQLIRMAPPFLFFFGGVSLLQRFPDIFTVLDILFTPAGSCLCLLAGLVLFVLAAELGAFFVSRQEG</sequence>
<accession>A0A9D1T744</accession>
<feature type="transmembrane region" description="Helical" evidence="1">
    <location>
        <begin position="182"/>
        <end position="211"/>
    </location>
</feature>
<feature type="transmembrane region" description="Helical" evidence="1">
    <location>
        <begin position="120"/>
        <end position="141"/>
    </location>
</feature>
<feature type="transmembrane region" description="Helical" evidence="1">
    <location>
        <begin position="81"/>
        <end position="100"/>
    </location>
</feature>
<feature type="transmembrane region" description="Helical" evidence="1">
    <location>
        <begin position="39"/>
        <end position="60"/>
    </location>
</feature>
<dbReference type="Proteomes" id="UP000886889">
    <property type="component" value="Unassembled WGS sequence"/>
</dbReference>
<proteinExistence type="predicted"/>
<evidence type="ECO:0000313" key="2">
    <source>
        <dbReference type="EMBL" id="HIV22329.1"/>
    </source>
</evidence>